<keyword evidence="2" id="KW-1185">Reference proteome</keyword>
<evidence type="ECO:0000313" key="2">
    <source>
        <dbReference type="Proteomes" id="UP000184267"/>
    </source>
</evidence>
<name>A0A1M2VRZ8_TRAPU</name>
<dbReference type="OrthoDB" id="3243439at2759"/>
<dbReference type="OMA" id="CKWHRMV"/>
<reference evidence="1 2" key="1">
    <citation type="submission" date="2016-10" db="EMBL/GenBank/DDBJ databases">
        <title>Genome sequence of the basidiomycete white-rot fungus Trametes pubescens.</title>
        <authorList>
            <person name="Makela M.R."/>
            <person name="Granchi Z."/>
            <person name="Peng M."/>
            <person name="De Vries R.P."/>
            <person name="Grigoriev I."/>
            <person name="Riley R."/>
            <person name="Hilden K."/>
        </authorList>
    </citation>
    <scope>NUCLEOTIDE SEQUENCE [LARGE SCALE GENOMIC DNA]</scope>
    <source>
        <strain evidence="1 2">FBCC735</strain>
    </source>
</reference>
<comment type="caution">
    <text evidence="1">The sequence shown here is derived from an EMBL/GenBank/DDBJ whole genome shotgun (WGS) entry which is preliminary data.</text>
</comment>
<gene>
    <name evidence="1" type="ORF">TRAPUB_13143</name>
</gene>
<evidence type="ECO:0000313" key="1">
    <source>
        <dbReference type="EMBL" id="OJT10338.1"/>
    </source>
</evidence>
<protein>
    <submittedName>
        <fullName evidence="1">Uncharacterized protein</fullName>
    </submittedName>
</protein>
<accession>A0A1M2VRZ8</accession>
<dbReference type="EMBL" id="MNAD01000788">
    <property type="protein sequence ID" value="OJT10338.1"/>
    <property type="molecule type" value="Genomic_DNA"/>
</dbReference>
<dbReference type="AlphaFoldDB" id="A0A1M2VRZ8"/>
<sequence length="223" mass="26186">MLLELPMTLKNHSISIATLQSLCHVLLKAFLVAWPLAYPGGVVAVKCWRAGDPFRLVARIRLWFSSLTGKRERPRYTTYRTPEQEDAYWRAAERTARAFRASDANLTPPGVPLVRYYTPRLPPTYREKRVVDAEATEYQLPPKAFCKWHRMVFRGPMHPTLKEAVKQIRYFSSRDRREIHRISRLVRDEEVFCNGARRWTACYATMWKRWLETKGPDLAVVFE</sequence>
<proteinExistence type="predicted"/>
<dbReference type="Proteomes" id="UP000184267">
    <property type="component" value="Unassembled WGS sequence"/>
</dbReference>
<organism evidence="1 2">
    <name type="scientific">Trametes pubescens</name>
    <name type="common">White-rot fungus</name>
    <dbReference type="NCBI Taxonomy" id="154538"/>
    <lineage>
        <taxon>Eukaryota</taxon>
        <taxon>Fungi</taxon>
        <taxon>Dikarya</taxon>
        <taxon>Basidiomycota</taxon>
        <taxon>Agaricomycotina</taxon>
        <taxon>Agaricomycetes</taxon>
        <taxon>Polyporales</taxon>
        <taxon>Polyporaceae</taxon>
        <taxon>Trametes</taxon>
    </lineage>
</organism>